<dbReference type="STRING" id="195913.SAMN04488004_101218"/>
<gene>
    <name evidence="3" type="ORF">SAMN04488004_101218</name>
</gene>
<keyword evidence="2" id="KW-1133">Transmembrane helix</keyword>
<evidence type="ECO:0000313" key="4">
    <source>
        <dbReference type="Proteomes" id="UP000199550"/>
    </source>
</evidence>
<dbReference type="OrthoDB" id="7779177at2"/>
<dbReference type="AlphaFoldDB" id="A0A1I4BWQ7"/>
<feature type="transmembrane region" description="Helical" evidence="2">
    <location>
        <begin position="21"/>
        <end position="41"/>
    </location>
</feature>
<name>A0A1I4BWQ7_9RHOB</name>
<dbReference type="Proteomes" id="UP000199550">
    <property type="component" value="Unassembled WGS sequence"/>
</dbReference>
<dbReference type="RefSeq" id="WP_090184617.1">
    <property type="nucleotide sequence ID" value="NZ_FOTF01000001.1"/>
</dbReference>
<sequence length="75" mass="7885">MSAPNTDLDKQEKKHRGPMRGMAGVVIFALLLLVGLMIWTISNGTSPEGADTQIDGRPGAEVPAEPQVETAPASN</sequence>
<evidence type="ECO:0000256" key="2">
    <source>
        <dbReference type="SAM" id="Phobius"/>
    </source>
</evidence>
<keyword evidence="4" id="KW-1185">Reference proteome</keyword>
<organism evidence="3 4">
    <name type="scientific">Loktanella salsilacus</name>
    <dbReference type="NCBI Taxonomy" id="195913"/>
    <lineage>
        <taxon>Bacteria</taxon>
        <taxon>Pseudomonadati</taxon>
        <taxon>Pseudomonadota</taxon>
        <taxon>Alphaproteobacteria</taxon>
        <taxon>Rhodobacterales</taxon>
        <taxon>Roseobacteraceae</taxon>
        <taxon>Loktanella</taxon>
    </lineage>
</organism>
<reference evidence="3 4" key="1">
    <citation type="submission" date="2016-10" db="EMBL/GenBank/DDBJ databases">
        <authorList>
            <person name="de Groot N.N."/>
        </authorList>
    </citation>
    <scope>NUCLEOTIDE SEQUENCE [LARGE SCALE GENOMIC DNA]</scope>
    <source>
        <strain evidence="3 4">DSM 16199</strain>
    </source>
</reference>
<protein>
    <submittedName>
        <fullName evidence="3">Uncharacterized protein</fullName>
    </submittedName>
</protein>
<keyword evidence="2" id="KW-0812">Transmembrane</keyword>
<keyword evidence="2" id="KW-0472">Membrane</keyword>
<proteinExistence type="predicted"/>
<accession>A0A1I4BWQ7</accession>
<evidence type="ECO:0000313" key="3">
    <source>
        <dbReference type="EMBL" id="SFK73075.1"/>
    </source>
</evidence>
<feature type="region of interest" description="Disordered" evidence="1">
    <location>
        <begin position="45"/>
        <end position="75"/>
    </location>
</feature>
<evidence type="ECO:0000256" key="1">
    <source>
        <dbReference type="SAM" id="MobiDB-lite"/>
    </source>
</evidence>
<dbReference type="EMBL" id="FOTF01000001">
    <property type="protein sequence ID" value="SFK73075.1"/>
    <property type="molecule type" value="Genomic_DNA"/>
</dbReference>